<feature type="transmembrane region" description="Helical" evidence="13">
    <location>
        <begin position="284"/>
        <end position="307"/>
    </location>
</feature>
<dbReference type="PANTHER" id="PTHR43298:SF2">
    <property type="entry name" value="FMN_FAD EXPORTER YEEO-RELATED"/>
    <property type="match status" value="1"/>
</dbReference>
<feature type="transmembrane region" description="Helical" evidence="13">
    <location>
        <begin position="136"/>
        <end position="154"/>
    </location>
</feature>
<keyword evidence="5" id="KW-0813">Transport</keyword>
<keyword evidence="7" id="KW-1003">Cell membrane</keyword>
<keyword evidence="11 13" id="KW-0472">Membrane</keyword>
<feature type="transmembrane region" description="Helical" evidence="13">
    <location>
        <begin position="61"/>
        <end position="83"/>
    </location>
</feature>
<dbReference type="RefSeq" id="WP_349214721.1">
    <property type="nucleotide sequence ID" value="NZ_JBBMFA010000050.1"/>
</dbReference>
<evidence type="ECO:0000256" key="6">
    <source>
        <dbReference type="ARBA" id="ARBA00022449"/>
    </source>
</evidence>
<keyword evidence="6" id="KW-0050">Antiport</keyword>
<feature type="transmembrane region" description="Helical" evidence="13">
    <location>
        <begin position="20"/>
        <end position="41"/>
    </location>
</feature>
<dbReference type="InterPro" id="IPR048279">
    <property type="entry name" value="MdtK-like"/>
</dbReference>
<dbReference type="Proteomes" id="UP001477672">
    <property type="component" value="Unassembled WGS sequence"/>
</dbReference>
<evidence type="ECO:0000256" key="13">
    <source>
        <dbReference type="SAM" id="Phobius"/>
    </source>
</evidence>
<evidence type="ECO:0000256" key="9">
    <source>
        <dbReference type="ARBA" id="ARBA00022989"/>
    </source>
</evidence>
<reference evidence="14 15" key="1">
    <citation type="submission" date="2024-03" db="EMBL/GenBank/DDBJ databases">
        <title>Human intestinal bacterial collection.</title>
        <authorList>
            <person name="Pauvert C."/>
            <person name="Hitch T.C.A."/>
            <person name="Clavel T."/>
        </authorList>
    </citation>
    <scope>NUCLEOTIDE SEQUENCE [LARGE SCALE GENOMIC DNA]</scope>
    <source>
        <strain evidence="14 15">CLA-JM-H11</strain>
    </source>
</reference>
<evidence type="ECO:0000256" key="1">
    <source>
        <dbReference type="ARBA" id="ARBA00003408"/>
    </source>
</evidence>
<dbReference type="CDD" id="cd13137">
    <property type="entry name" value="MATE_NorM_like"/>
    <property type="match status" value="1"/>
</dbReference>
<dbReference type="InterPro" id="IPR002528">
    <property type="entry name" value="MATE_fam"/>
</dbReference>
<evidence type="ECO:0000256" key="2">
    <source>
        <dbReference type="ARBA" id="ARBA00004651"/>
    </source>
</evidence>
<sequence>MSEKTLVRPVFTGQELRKLILPLVLEQFLAVTVGMADTMMVSTVGEAAVSGISLVDQANLLLIQVFAAMATGGAVVASQYLGRRDRDGARDSARQLVYVVLALSVTLAVVCVVFNRHLLRLMFGQVEPDVMQAAETYFWLSALSYPFIAVYNAGAALFRSMGNSKVSLLASFIMNVINIGGNALLIYGFQMGVAGAATASLFSRMTACFMVLYLLRSRQNPIYLEQVLHLHLDGGKIRSILKVGIPNGIENGMFQIGKLLVAGLVASFGTASIAANAICNNIGSLVSIPAAAIGLGMVTVVGRCMGADEKKQARTYTRNLLLIAWATIVVMNGLILVLAKPLVGFYAMPASTTDLSLEILREFCLWSIFSWTPSFVLPNALRAAGDAKFTMCVSMVSMWIFRIGMSYVLAYALDMGLRGVWLAMYIDWCVRAVIFLWRAKGDRWQQKKVIE</sequence>
<comment type="subcellular location">
    <subcellularLocation>
        <location evidence="2">Cell membrane</location>
        <topology evidence="2">Multi-pass membrane protein</topology>
    </subcellularLocation>
</comment>
<proteinExistence type="inferred from homology"/>
<keyword evidence="15" id="KW-1185">Reference proteome</keyword>
<keyword evidence="10" id="KW-0406">Ion transport</keyword>
<organism evidence="14 15">
    <name type="scientific">Ruthenibacterium intestinale</name>
    <dbReference type="NCBI Taxonomy" id="3133163"/>
    <lineage>
        <taxon>Bacteria</taxon>
        <taxon>Bacillati</taxon>
        <taxon>Bacillota</taxon>
        <taxon>Clostridia</taxon>
        <taxon>Eubacteriales</taxon>
        <taxon>Oscillospiraceae</taxon>
        <taxon>Ruthenibacterium</taxon>
    </lineage>
</organism>
<feature type="transmembrane region" description="Helical" evidence="13">
    <location>
        <begin position="166"/>
        <end position="187"/>
    </location>
</feature>
<feature type="transmembrane region" description="Helical" evidence="13">
    <location>
        <begin position="359"/>
        <end position="377"/>
    </location>
</feature>
<feature type="transmembrane region" description="Helical" evidence="13">
    <location>
        <begin position="389"/>
        <end position="413"/>
    </location>
</feature>
<dbReference type="EMBL" id="JBBMFA010000050">
    <property type="protein sequence ID" value="MEQ2519331.1"/>
    <property type="molecule type" value="Genomic_DNA"/>
</dbReference>
<evidence type="ECO:0000256" key="11">
    <source>
        <dbReference type="ARBA" id="ARBA00023136"/>
    </source>
</evidence>
<name>A0ABV1GC64_9FIRM</name>
<evidence type="ECO:0000256" key="4">
    <source>
        <dbReference type="ARBA" id="ARBA00020268"/>
    </source>
</evidence>
<evidence type="ECO:0000256" key="12">
    <source>
        <dbReference type="ARBA" id="ARBA00031636"/>
    </source>
</evidence>
<evidence type="ECO:0000256" key="3">
    <source>
        <dbReference type="ARBA" id="ARBA00010199"/>
    </source>
</evidence>
<comment type="similarity">
    <text evidence="3">Belongs to the multi antimicrobial extrusion (MATE) (TC 2.A.66.1) family.</text>
</comment>
<gene>
    <name evidence="14" type="ORF">WMO24_02600</name>
</gene>
<feature type="transmembrane region" description="Helical" evidence="13">
    <location>
        <begin position="259"/>
        <end position="278"/>
    </location>
</feature>
<dbReference type="PIRSF" id="PIRSF006603">
    <property type="entry name" value="DinF"/>
    <property type="match status" value="1"/>
</dbReference>
<feature type="transmembrane region" description="Helical" evidence="13">
    <location>
        <begin position="193"/>
        <end position="215"/>
    </location>
</feature>
<keyword evidence="9 13" id="KW-1133">Transmembrane helix</keyword>
<dbReference type="NCBIfam" id="TIGR00797">
    <property type="entry name" value="matE"/>
    <property type="match status" value="1"/>
</dbReference>
<evidence type="ECO:0000313" key="14">
    <source>
        <dbReference type="EMBL" id="MEQ2519331.1"/>
    </source>
</evidence>
<dbReference type="PANTHER" id="PTHR43298">
    <property type="entry name" value="MULTIDRUG RESISTANCE PROTEIN NORM-RELATED"/>
    <property type="match status" value="1"/>
</dbReference>
<keyword evidence="8 13" id="KW-0812">Transmembrane</keyword>
<accession>A0ABV1GC64</accession>
<dbReference type="Pfam" id="PF01554">
    <property type="entry name" value="MatE"/>
    <property type="match status" value="2"/>
</dbReference>
<comment type="function">
    <text evidence="1">Multidrug efflux pump.</text>
</comment>
<protein>
    <recommendedName>
        <fullName evidence="4">Probable multidrug resistance protein NorM</fullName>
    </recommendedName>
    <alternativeName>
        <fullName evidence="12">Multidrug-efflux transporter</fullName>
    </alternativeName>
</protein>
<feature type="transmembrane region" description="Helical" evidence="13">
    <location>
        <begin position="419"/>
        <end position="437"/>
    </location>
</feature>
<comment type="caution">
    <text evidence="14">The sequence shown here is derived from an EMBL/GenBank/DDBJ whole genome shotgun (WGS) entry which is preliminary data.</text>
</comment>
<evidence type="ECO:0000313" key="15">
    <source>
        <dbReference type="Proteomes" id="UP001477672"/>
    </source>
</evidence>
<evidence type="ECO:0000256" key="7">
    <source>
        <dbReference type="ARBA" id="ARBA00022475"/>
    </source>
</evidence>
<feature type="transmembrane region" description="Helical" evidence="13">
    <location>
        <begin position="319"/>
        <end position="339"/>
    </location>
</feature>
<evidence type="ECO:0000256" key="5">
    <source>
        <dbReference type="ARBA" id="ARBA00022448"/>
    </source>
</evidence>
<evidence type="ECO:0000256" key="10">
    <source>
        <dbReference type="ARBA" id="ARBA00023065"/>
    </source>
</evidence>
<feature type="transmembrane region" description="Helical" evidence="13">
    <location>
        <begin position="95"/>
        <end position="116"/>
    </location>
</feature>
<dbReference type="InterPro" id="IPR050222">
    <property type="entry name" value="MATE_MdtK"/>
</dbReference>
<evidence type="ECO:0000256" key="8">
    <source>
        <dbReference type="ARBA" id="ARBA00022692"/>
    </source>
</evidence>